<dbReference type="RefSeq" id="WP_119350912.1">
    <property type="nucleotide sequence ID" value="NZ_QWET01000013.1"/>
</dbReference>
<dbReference type="Pfam" id="PF16344">
    <property type="entry name" value="FecR_C"/>
    <property type="match status" value="1"/>
</dbReference>
<dbReference type="InterPro" id="IPR032508">
    <property type="entry name" value="FecR_C"/>
</dbReference>
<keyword evidence="1" id="KW-0472">Membrane</keyword>
<comment type="caution">
    <text evidence="4">The sequence shown here is derived from an EMBL/GenBank/DDBJ whole genome shotgun (WGS) entry which is preliminary data.</text>
</comment>
<protein>
    <submittedName>
        <fullName evidence="4">DUF4974 domain-containing protein</fullName>
    </submittedName>
</protein>
<evidence type="ECO:0000313" key="4">
    <source>
        <dbReference type="EMBL" id="RIH64080.1"/>
    </source>
</evidence>
<dbReference type="PIRSF" id="PIRSF018266">
    <property type="entry name" value="FecR"/>
    <property type="match status" value="1"/>
</dbReference>
<sequence>MNKNHLNISDRQLFNYLNNTADENEIRQVEKWIQESNEHRSYFRKFKKAFEAADSYPLYNSIDVEKKWEELKSSGKKQPAKATVFLRMQPLVKIAASILLILASAYLVYFYSSSAKIIYDYTEAGPVIHLPDSSTIYLQPGAMLTAKKRFNREVHLEGEAFFDISNDPQQPFTVHSNQSQIQVLGTSFNLKSGMEVDVKLYEGKIRFLNQSETIILQPGDEITYNTKTKLTESKQFSDTVTKLQFNGTPFKKVCELLEKKYLYKIQVPQEIAGEEVTGQFKADATISEILHILGSPLEFNYTINNRYITIKTETIKNKSPDENN</sequence>
<feature type="domain" description="Protein FecR C-terminal" evidence="3">
    <location>
        <begin position="242"/>
        <end position="310"/>
    </location>
</feature>
<dbReference type="Proteomes" id="UP000266441">
    <property type="component" value="Unassembled WGS sequence"/>
</dbReference>
<dbReference type="Gene3D" id="2.60.120.1440">
    <property type="match status" value="1"/>
</dbReference>
<dbReference type="PANTHER" id="PTHR30273:SF2">
    <property type="entry name" value="PROTEIN FECR"/>
    <property type="match status" value="1"/>
</dbReference>
<reference evidence="4 5" key="1">
    <citation type="journal article" date="2015" name="Int. J. Syst. Evol. Microbiol.">
        <title>Mariniphaga sediminis sp. nov., isolated from coastal sediment.</title>
        <authorList>
            <person name="Wang F.Q."/>
            <person name="Shen Q.Y."/>
            <person name="Chen G.J."/>
            <person name="Du Z.J."/>
        </authorList>
    </citation>
    <scope>NUCLEOTIDE SEQUENCE [LARGE SCALE GENOMIC DNA]</scope>
    <source>
        <strain evidence="4 5">SY21</strain>
    </source>
</reference>
<dbReference type="PANTHER" id="PTHR30273">
    <property type="entry name" value="PERIPLASMIC SIGNAL SENSOR AND SIGMA FACTOR ACTIVATOR FECR-RELATED"/>
    <property type="match status" value="1"/>
</dbReference>
<keyword evidence="1" id="KW-0812">Transmembrane</keyword>
<dbReference type="AlphaFoldDB" id="A0A399D129"/>
<keyword evidence="1" id="KW-1133">Transmembrane helix</keyword>
<feature type="domain" description="FecR protein" evidence="2">
    <location>
        <begin position="128"/>
        <end position="206"/>
    </location>
</feature>
<proteinExistence type="predicted"/>
<dbReference type="OrthoDB" id="643766at2"/>
<evidence type="ECO:0000256" key="1">
    <source>
        <dbReference type="SAM" id="Phobius"/>
    </source>
</evidence>
<name>A0A399D129_9BACT</name>
<accession>A0A399D129</accession>
<gene>
    <name evidence="4" type="ORF">D1164_16065</name>
</gene>
<evidence type="ECO:0000259" key="3">
    <source>
        <dbReference type="Pfam" id="PF16344"/>
    </source>
</evidence>
<keyword evidence="5" id="KW-1185">Reference proteome</keyword>
<evidence type="ECO:0000259" key="2">
    <source>
        <dbReference type="Pfam" id="PF04773"/>
    </source>
</evidence>
<dbReference type="InterPro" id="IPR006860">
    <property type="entry name" value="FecR"/>
</dbReference>
<dbReference type="InterPro" id="IPR012373">
    <property type="entry name" value="Ferrdict_sens_TM"/>
</dbReference>
<feature type="transmembrane region" description="Helical" evidence="1">
    <location>
        <begin position="91"/>
        <end position="111"/>
    </location>
</feature>
<dbReference type="GO" id="GO:0016989">
    <property type="term" value="F:sigma factor antagonist activity"/>
    <property type="evidence" value="ECO:0007669"/>
    <property type="project" value="TreeGrafter"/>
</dbReference>
<dbReference type="EMBL" id="QWET01000013">
    <property type="protein sequence ID" value="RIH64080.1"/>
    <property type="molecule type" value="Genomic_DNA"/>
</dbReference>
<dbReference type="Gene3D" id="3.55.50.30">
    <property type="match status" value="1"/>
</dbReference>
<evidence type="ECO:0000313" key="5">
    <source>
        <dbReference type="Proteomes" id="UP000266441"/>
    </source>
</evidence>
<organism evidence="4 5">
    <name type="scientific">Mariniphaga sediminis</name>
    <dbReference type="NCBI Taxonomy" id="1628158"/>
    <lineage>
        <taxon>Bacteria</taxon>
        <taxon>Pseudomonadati</taxon>
        <taxon>Bacteroidota</taxon>
        <taxon>Bacteroidia</taxon>
        <taxon>Marinilabiliales</taxon>
        <taxon>Prolixibacteraceae</taxon>
        <taxon>Mariniphaga</taxon>
    </lineage>
</organism>
<dbReference type="Pfam" id="PF04773">
    <property type="entry name" value="FecR"/>
    <property type="match status" value="1"/>
</dbReference>